<feature type="transmembrane region" description="Helical" evidence="7">
    <location>
        <begin position="229"/>
        <end position="252"/>
    </location>
</feature>
<dbReference type="eggNOG" id="COG3274">
    <property type="taxonomic scope" value="Bacteria"/>
</dbReference>
<dbReference type="GO" id="GO:0016413">
    <property type="term" value="F:O-acetyltransferase activity"/>
    <property type="evidence" value="ECO:0007669"/>
    <property type="project" value="TreeGrafter"/>
</dbReference>
<accession>A6NRN4</accession>
<sequence length="387" mass="42968">MGEKEAERPLSKQKHVRRLDFDLLRVASMAAVVYLHTAANGLRQSEDVALWHLSNLLCSLGVAAVPLFFMLSGALLLGSEKTDDPVYLLRRRLPRVAVPGLCWSLLVIAGVWLTQGGEIALLKLVNLPAISVITPYWFLYALIPMYLLSPLLKRLTDHMEERHWRYLLGLWVVVTLGLNQLSGFLPDPWYALLRENQTLNVSVLEGYLGYFLLGAWLERLEKPPSWRVLLAAVLGSWAVIALGTWIVFLVTGTYGQQFATYRGVFTMVLSASLFLLFRDLFQGRRSGRGTILLSACSFGVYLAHPMAIELLQKLLGGGLTVPGQLAVWLLSLVGCVLGVVLVSSVPGLCFLATGQRFRDACRESNVFALLRMRHGKGGKRLAEKPPQ</sequence>
<dbReference type="PANTHER" id="PTHR40074:SF2">
    <property type="entry name" value="O-ACETYLTRANSFERASE WECH"/>
    <property type="match status" value="1"/>
</dbReference>
<dbReference type="STRING" id="411467.BACCAP_00862"/>
<comment type="similarity">
    <text evidence="2">Belongs to the acyltransferase 3 family.</text>
</comment>
<evidence type="ECO:0000256" key="1">
    <source>
        <dbReference type="ARBA" id="ARBA00004651"/>
    </source>
</evidence>
<dbReference type="Pfam" id="PF01757">
    <property type="entry name" value="Acyl_transf_3"/>
    <property type="match status" value="1"/>
</dbReference>
<feature type="transmembrane region" description="Helical" evidence="7">
    <location>
        <begin position="258"/>
        <end position="277"/>
    </location>
</feature>
<evidence type="ECO:0000256" key="6">
    <source>
        <dbReference type="ARBA" id="ARBA00023136"/>
    </source>
</evidence>
<keyword evidence="9" id="KW-0808">Transferase</keyword>
<keyword evidence="6 7" id="KW-0472">Membrane</keyword>
<reference evidence="9 10" key="1">
    <citation type="submission" date="2007-04" db="EMBL/GenBank/DDBJ databases">
        <authorList>
            <person name="Fulton L."/>
            <person name="Clifton S."/>
            <person name="Fulton B."/>
            <person name="Xu J."/>
            <person name="Minx P."/>
            <person name="Pepin K.H."/>
            <person name="Johnson M."/>
            <person name="Thiruvilangam P."/>
            <person name="Bhonagiri V."/>
            <person name="Nash W.E."/>
            <person name="Mardis E.R."/>
            <person name="Wilson R.K."/>
        </authorList>
    </citation>
    <scope>NUCLEOTIDE SEQUENCE [LARGE SCALE GENOMIC DNA]</scope>
    <source>
        <strain evidence="9 10">ATCC 29799</strain>
    </source>
</reference>
<dbReference type="GO" id="GO:0009246">
    <property type="term" value="P:enterobacterial common antigen biosynthetic process"/>
    <property type="evidence" value="ECO:0007669"/>
    <property type="project" value="TreeGrafter"/>
</dbReference>
<comment type="subcellular location">
    <subcellularLocation>
        <location evidence="1">Cell membrane</location>
        <topology evidence="1">Multi-pass membrane protein</topology>
    </subcellularLocation>
</comment>
<evidence type="ECO:0000256" key="2">
    <source>
        <dbReference type="ARBA" id="ARBA00007400"/>
    </source>
</evidence>
<feature type="transmembrane region" description="Helical" evidence="7">
    <location>
        <begin position="328"/>
        <end position="352"/>
    </location>
</feature>
<feature type="transmembrane region" description="Helical" evidence="7">
    <location>
        <begin position="197"/>
        <end position="217"/>
    </location>
</feature>
<protein>
    <submittedName>
        <fullName evidence="9">Acyltransferase</fullName>
    </submittedName>
</protein>
<keyword evidence="10" id="KW-1185">Reference proteome</keyword>
<feature type="transmembrane region" description="Helical" evidence="7">
    <location>
        <begin position="96"/>
        <end position="113"/>
    </location>
</feature>
<evidence type="ECO:0000313" key="10">
    <source>
        <dbReference type="Proteomes" id="UP000003639"/>
    </source>
</evidence>
<dbReference type="InterPro" id="IPR002656">
    <property type="entry name" value="Acyl_transf_3_dom"/>
</dbReference>
<feature type="domain" description="Acyltransferase 3" evidence="8">
    <location>
        <begin position="20"/>
        <end position="340"/>
    </location>
</feature>
<proteinExistence type="inferred from homology"/>
<feature type="transmembrane region" description="Helical" evidence="7">
    <location>
        <begin position="164"/>
        <end position="185"/>
    </location>
</feature>
<keyword evidence="9" id="KW-0012">Acyltransferase</keyword>
<keyword evidence="5 7" id="KW-1133">Transmembrane helix</keyword>
<name>A6NRN4_9FIRM</name>
<evidence type="ECO:0000256" key="5">
    <source>
        <dbReference type="ARBA" id="ARBA00022989"/>
    </source>
</evidence>
<feature type="transmembrane region" description="Helical" evidence="7">
    <location>
        <begin position="133"/>
        <end position="152"/>
    </location>
</feature>
<evidence type="ECO:0000259" key="8">
    <source>
        <dbReference type="Pfam" id="PF01757"/>
    </source>
</evidence>
<dbReference type="EMBL" id="AAXG02000006">
    <property type="protein sequence ID" value="EDN01294.1"/>
    <property type="molecule type" value="Genomic_DNA"/>
</dbReference>
<feature type="transmembrane region" description="Helical" evidence="7">
    <location>
        <begin position="289"/>
        <end position="308"/>
    </location>
</feature>
<evidence type="ECO:0000256" key="4">
    <source>
        <dbReference type="ARBA" id="ARBA00022692"/>
    </source>
</evidence>
<evidence type="ECO:0000256" key="7">
    <source>
        <dbReference type="SAM" id="Phobius"/>
    </source>
</evidence>
<feature type="transmembrane region" description="Helical" evidence="7">
    <location>
        <begin position="51"/>
        <end position="76"/>
    </location>
</feature>
<dbReference type="GO" id="GO:0005886">
    <property type="term" value="C:plasma membrane"/>
    <property type="evidence" value="ECO:0007669"/>
    <property type="project" value="UniProtKB-SubCell"/>
</dbReference>
<feature type="transmembrane region" description="Helical" evidence="7">
    <location>
        <begin position="21"/>
        <end position="39"/>
    </location>
</feature>
<dbReference type="PANTHER" id="PTHR40074">
    <property type="entry name" value="O-ACETYLTRANSFERASE WECH"/>
    <property type="match status" value="1"/>
</dbReference>
<dbReference type="AlphaFoldDB" id="A6NRN4"/>
<organism evidence="9 10">
    <name type="scientific">Pseudoflavonifractor capillosus ATCC 29799</name>
    <dbReference type="NCBI Taxonomy" id="411467"/>
    <lineage>
        <taxon>Bacteria</taxon>
        <taxon>Bacillati</taxon>
        <taxon>Bacillota</taxon>
        <taxon>Clostridia</taxon>
        <taxon>Eubacteriales</taxon>
        <taxon>Oscillospiraceae</taxon>
        <taxon>Pseudoflavonifractor</taxon>
    </lineage>
</organism>
<keyword evidence="4 7" id="KW-0812">Transmembrane</keyword>
<comment type="caution">
    <text evidence="9">The sequence shown here is derived from an EMBL/GenBank/DDBJ whole genome shotgun (WGS) entry which is preliminary data.</text>
</comment>
<keyword evidence="3" id="KW-1003">Cell membrane</keyword>
<dbReference type="Proteomes" id="UP000003639">
    <property type="component" value="Unassembled WGS sequence"/>
</dbReference>
<evidence type="ECO:0000256" key="3">
    <source>
        <dbReference type="ARBA" id="ARBA00022475"/>
    </source>
</evidence>
<reference evidence="9 10" key="2">
    <citation type="submission" date="2007-06" db="EMBL/GenBank/DDBJ databases">
        <title>Draft genome sequence of Pseudoflavonifractor capillosus ATCC 29799.</title>
        <authorList>
            <person name="Sudarsanam P."/>
            <person name="Ley R."/>
            <person name="Guruge J."/>
            <person name="Turnbaugh P.J."/>
            <person name="Mahowald M."/>
            <person name="Liep D."/>
            <person name="Gordon J."/>
        </authorList>
    </citation>
    <scope>NUCLEOTIDE SEQUENCE [LARGE SCALE GENOMIC DNA]</scope>
    <source>
        <strain evidence="9 10">ATCC 29799</strain>
    </source>
</reference>
<evidence type="ECO:0000313" key="9">
    <source>
        <dbReference type="EMBL" id="EDN01294.1"/>
    </source>
</evidence>
<gene>
    <name evidence="9" type="ORF">BACCAP_00862</name>
</gene>